<evidence type="ECO:0000259" key="6">
    <source>
        <dbReference type="PROSITE" id="PS50126"/>
    </source>
</evidence>
<dbReference type="Gene3D" id="1.10.150.850">
    <property type="entry name" value="Spt6, helix-hairpin-helix domain"/>
    <property type="match status" value="1"/>
</dbReference>
<dbReference type="Gene3D" id="1.10.10.2740">
    <property type="entry name" value="Spt6, Death-like domain"/>
    <property type="match status" value="1"/>
</dbReference>
<dbReference type="CDD" id="cd09918">
    <property type="entry name" value="SH2_Nterm_SPT6_like"/>
    <property type="match status" value="1"/>
</dbReference>
<dbReference type="Gene3D" id="3.30.420.140">
    <property type="entry name" value="YqgF/RNase H-like domain"/>
    <property type="match status" value="1"/>
</dbReference>
<name>A0A061RB87_9CHLO</name>
<feature type="region of interest" description="Disordered" evidence="5">
    <location>
        <begin position="1"/>
        <end position="234"/>
    </location>
</feature>
<evidence type="ECO:0000256" key="1">
    <source>
        <dbReference type="ARBA" id="ARBA00004123"/>
    </source>
</evidence>
<sequence>MSDSGEGEGFFEDEARDVEDSEEEDIVAPARRAKGKTMKGRAGGGSEDEADDNEEDASGGDNGYVDSSEEEDEGQDEYEKDDFLVDEDEVEDDEEDDVEQEKAKKKKKKKGKKKRKRLALDEDDYDLLEDNTGVRVKRPQHMRRIARKGGTVDELEEDDHRTAQQKLQEDLFGGDDDLDEDEDDLGGAGGHDDVDDEDDVDDDEDGLDDFIVEGDEDGEPGSGKRRRRRKRRGVGHISSEALEEAQEIFGDVDNFLQKYRDLKARNTGQEMAEDELNELDMSDEEEAADMRAARIERKEQRRLRMVRERIEPDLLAKYGLTDEDELIRKIDIPERFATQGDMMEAIHEGNVEEAAEWVYQNLFGTESRVNIARNLVEDGLREVDMLPLDGRKNWDRIDLEGDIMDIKGLRGVTRPRDDVDAWRSNKVAQDNLVMAITEVLRCLYIEKEEIPLIAMYRKERCGELLASRKSDLPRWTTRRDVEIQRERIGPDDTWFPEGAVQAKHRRARRWEVLWAIWESSKTYAKLLKRRQARTNTYEGALGRATTDEERSALESCVTSLSEASSFEAIDDIEAKFRLIMIDSRETPASGEARKNPKKTSLYSIARKSGIGAVMPSMGITAAQFGENLQQGYKKHEPEDPQVAPLEFVAPYAVPGSAFADPAKILAAAQHMAAVELAADPNVRQEVRRLMLTHQDAFRCTISTEPTARGEEVLDPFHVYGSVKRLRDKPLDRFQGSEQYLYIKMAEAEGLITATVGLREGDLDRLVDRLKDKYVSEGVSLICQQWNGLREKILRDAVVNHIMPAINREMRTLLESDARQQLLTNYASALWELAITPPLQIMHPEDDEYLEELRVMAVTWGPGGNRRDSGPPTVAVMLDAAGNMVDFIKLPQLSGRGPRPGTRDKRSESLGGIFHDPRKERDAHRMRDFIMQHEPHVIIVGASGLDSWQLKADMETIRDNILEHDPEFMTRMDTGTIEVRFASDVVSKLWASTAEAQEEITEQGDQVRRGVGLGRSVIEPLAVLAGLCGPAMEVLSLPLHPLQKAVANSARHHVVEQVMITAVNQIGVDLNLAVQCSWMAPMLRFVCGLGRRKAAALISAVSKRDGGFVQSRREILSELGVMDKKVFINCGPFLRIRRAGSAMVNLVVDRMDDTRIHPMHYEWAVRIAQDALMYQGQRGVDEAKAIENAMEKPDSVLQLDMWDAADKLKQNEGLLEEAVSRLIDIQYELVSPYGEVRGESLPPSDADIFHMLTSDGCDNGLKKGKMVEALVTFLNENEVECELEGRIPARIERGYLSSSRNPDDIRIRDLVARGQNLTARIVDIDYRGFAVRLTCRSADLADDVFWEETYCAYDDPYYYVLTDDERAEKLAAKKRAASRKVDRLPNRPIRHERYRNLSAVEASEFLKDADVGEFIFRPSSQGLDRLGLTLVVYGSTRTGNHMLHLPIREGPKSGSGPGAKMALGKWLCVDSIHALPKGEKYEDLDEVVVRFVEPLVANIKSIISNRKFLHGSKDELDTMLTNQKSRYPQQAVYCLGVSLERVGYFYLAHILNRTPHHEYIYPTNQGICFRARMFDDIDLVINHFKMQPIDPARRATEQDRARVPAGPSRTDNFRSGGQPSGPYADQSSARHMPPGHPRHGGGSHGARDEPRANRHASVLAKGQSSRPHSGPPHRTGAIPSPWGQRQTNTTISRR</sequence>
<dbReference type="SUPFAM" id="SSF47781">
    <property type="entry name" value="RuvA domain 2-like"/>
    <property type="match status" value="1"/>
</dbReference>
<keyword evidence="3" id="KW-0804">Transcription</keyword>
<dbReference type="CDD" id="cd09928">
    <property type="entry name" value="SH2_Cterm_SPT6_like"/>
    <property type="match status" value="1"/>
</dbReference>
<dbReference type="InterPro" id="IPR037027">
    <property type="entry name" value="YqgF/RNaseH-like_dom_sf"/>
</dbReference>
<dbReference type="InterPro" id="IPR010994">
    <property type="entry name" value="RuvA_2-like"/>
</dbReference>
<feature type="region of interest" description="Disordered" evidence="5">
    <location>
        <begin position="1589"/>
        <end position="1693"/>
    </location>
</feature>
<keyword evidence="4" id="KW-0539">Nucleus</keyword>
<feature type="compositionally biased region" description="Acidic residues" evidence="5">
    <location>
        <begin position="1"/>
        <end position="26"/>
    </location>
</feature>
<evidence type="ECO:0000256" key="5">
    <source>
        <dbReference type="SAM" id="MobiDB-lite"/>
    </source>
</evidence>
<feature type="compositionally biased region" description="Acidic residues" evidence="5">
    <location>
        <begin position="46"/>
        <end position="58"/>
    </location>
</feature>
<dbReference type="Pfam" id="PF14632">
    <property type="entry name" value="SPT6_acidic"/>
    <property type="match status" value="1"/>
</dbReference>
<accession>A0A061RB87</accession>
<reference evidence="7" key="1">
    <citation type="submission" date="2014-05" db="EMBL/GenBank/DDBJ databases">
        <title>The transcriptome of the halophilic microalga Tetraselmis sp. GSL018 isolated from the Great Salt Lake, Utah.</title>
        <authorList>
            <person name="Jinkerson R.E."/>
            <person name="D'Adamo S."/>
            <person name="Posewitz M.C."/>
        </authorList>
    </citation>
    <scope>NUCLEOTIDE SEQUENCE</scope>
    <source>
        <strain evidence="7">GSL018</strain>
    </source>
</reference>
<dbReference type="GO" id="GO:0034728">
    <property type="term" value="P:nucleosome organization"/>
    <property type="evidence" value="ECO:0007669"/>
    <property type="project" value="TreeGrafter"/>
</dbReference>
<dbReference type="GO" id="GO:0031491">
    <property type="term" value="F:nucleosome binding"/>
    <property type="evidence" value="ECO:0007669"/>
    <property type="project" value="TreeGrafter"/>
</dbReference>
<dbReference type="InterPro" id="IPR012340">
    <property type="entry name" value="NA-bd_OB-fold"/>
</dbReference>
<feature type="compositionally biased region" description="Acidic residues" evidence="5">
    <location>
        <begin position="172"/>
        <end position="185"/>
    </location>
</feature>
<dbReference type="InterPro" id="IPR017072">
    <property type="entry name" value="TF_Spt6"/>
</dbReference>
<dbReference type="InterPro" id="IPR032706">
    <property type="entry name" value="Spt6_HHH"/>
</dbReference>
<dbReference type="InterPro" id="IPR042066">
    <property type="entry name" value="Spt6_death-like"/>
</dbReference>
<dbReference type="GO" id="GO:0003676">
    <property type="term" value="F:nucleic acid binding"/>
    <property type="evidence" value="ECO:0007669"/>
    <property type="project" value="InterPro"/>
</dbReference>
<dbReference type="GO" id="GO:0003746">
    <property type="term" value="F:translation elongation factor activity"/>
    <property type="evidence" value="ECO:0007669"/>
    <property type="project" value="UniProtKB-KW"/>
</dbReference>
<dbReference type="GO" id="GO:0042393">
    <property type="term" value="F:histone binding"/>
    <property type="evidence" value="ECO:0007669"/>
    <property type="project" value="TreeGrafter"/>
</dbReference>
<dbReference type="Pfam" id="PF14633">
    <property type="entry name" value="SH2_2"/>
    <property type="match status" value="1"/>
</dbReference>
<feature type="compositionally biased region" description="Acidic residues" evidence="5">
    <location>
        <begin position="193"/>
        <end position="219"/>
    </location>
</feature>
<comment type="subcellular location">
    <subcellularLocation>
        <location evidence="1">Nucleus</location>
    </subcellularLocation>
</comment>
<dbReference type="GO" id="GO:0140673">
    <property type="term" value="P:transcription elongation-coupled chromatin remodeling"/>
    <property type="evidence" value="ECO:0007669"/>
    <property type="project" value="InterPro"/>
</dbReference>
<dbReference type="Pfam" id="PF14635">
    <property type="entry name" value="HHH_7"/>
    <property type="match status" value="1"/>
</dbReference>
<comment type="similarity">
    <text evidence="2">Belongs to the SPT6 family.</text>
</comment>
<dbReference type="Gene3D" id="1.10.10.650">
    <property type="entry name" value="RuvA domain 2-like"/>
    <property type="match status" value="1"/>
</dbReference>
<dbReference type="SUPFAM" id="SSF53098">
    <property type="entry name" value="Ribonuclease H-like"/>
    <property type="match status" value="1"/>
</dbReference>
<dbReference type="InterPro" id="IPR035019">
    <property type="entry name" value="Spt6_SH2_N"/>
</dbReference>
<proteinExistence type="inferred from homology"/>
<feature type="domain" description="S1 motif" evidence="6">
    <location>
        <begin position="1263"/>
        <end position="1335"/>
    </location>
</feature>
<keyword evidence="7" id="KW-0648">Protein biosynthesis</keyword>
<feature type="compositionally biased region" description="Basic and acidic residues" evidence="5">
    <location>
        <begin position="1590"/>
        <end position="1601"/>
    </location>
</feature>
<organism evidence="7">
    <name type="scientific">Tetraselmis sp. GSL018</name>
    <dbReference type="NCBI Taxonomy" id="582737"/>
    <lineage>
        <taxon>Eukaryota</taxon>
        <taxon>Viridiplantae</taxon>
        <taxon>Chlorophyta</taxon>
        <taxon>core chlorophytes</taxon>
        <taxon>Chlorodendrophyceae</taxon>
        <taxon>Chlorodendrales</taxon>
        <taxon>Chlorodendraceae</taxon>
        <taxon>Tetraselmis</taxon>
    </lineage>
</organism>
<dbReference type="Gene3D" id="3.30.505.10">
    <property type="entry name" value="SH2 domain"/>
    <property type="match status" value="2"/>
</dbReference>
<dbReference type="PROSITE" id="PS50126">
    <property type="entry name" value="S1"/>
    <property type="match status" value="1"/>
</dbReference>
<dbReference type="InterPro" id="IPR028083">
    <property type="entry name" value="Spt6_acidic_N_dom"/>
</dbReference>
<gene>
    <name evidence="7" type="primary">SUPT6H</name>
    <name evidence="7" type="ORF">TSPGSL018_10260</name>
</gene>
<protein>
    <submittedName>
        <fullName evidence="7">Transcription elongation factor SPT6</fullName>
    </submittedName>
</protein>
<feature type="compositionally biased region" description="Basic residues" evidence="5">
    <location>
        <begin position="223"/>
        <end position="234"/>
    </location>
</feature>
<dbReference type="InterPro" id="IPR012337">
    <property type="entry name" value="RNaseH-like_sf"/>
</dbReference>
<dbReference type="EMBL" id="GBEZ01018687">
    <property type="protein sequence ID" value="JAC67776.1"/>
    <property type="molecule type" value="Transcribed_RNA"/>
</dbReference>
<keyword evidence="7" id="KW-0251">Elongation factor</keyword>
<dbReference type="InterPro" id="IPR049540">
    <property type="entry name" value="Spt6-like_S1"/>
</dbReference>
<dbReference type="InterPro" id="IPR003029">
    <property type="entry name" value="S1_domain"/>
</dbReference>
<dbReference type="InterPro" id="IPR035420">
    <property type="entry name" value="Spt6_SH2"/>
</dbReference>
<feature type="compositionally biased region" description="Basic residues" evidence="5">
    <location>
        <begin position="135"/>
        <end position="147"/>
    </location>
</feature>
<evidence type="ECO:0000256" key="2">
    <source>
        <dbReference type="ARBA" id="ARBA00009253"/>
    </source>
</evidence>
<dbReference type="Gene3D" id="1.10.3500.10">
    <property type="entry name" value="Tex N-terminal region-like"/>
    <property type="match status" value="1"/>
</dbReference>
<dbReference type="SUPFAM" id="SSF158832">
    <property type="entry name" value="Tex N-terminal region-like"/>
    <property type="match status" value="1"/>
</dbReference>
<evidence type="ECO:0000256" key="3">
    <source>
        <dbReference type="ARBA" id="ARBA00023163"/>
    </source>
</evidence>
<dbReference type="InterPro" id="IPR036860">
    <property type="entry name" value="SH2_dom_sf"/>
</dbReference>
<dbReference type="PANTHER" id="PTHR10145">
    <property type="entry name" value="TRANSCRIPTION ELONGATION FACTOR SPT6"/>
    <property type="match status" value="1"/>
</dbReference>
<dbReference type="InterPro" id="IPR023323">
    <property type="entry name" value="Tex-like_dom_sf"/>
</dbReference>
<dbReference type="InterPro" id="IPR035018">
    <property type="entry name" value="Spt6_SH2_C"/>
</dbReference>
<evidence type="ECO:0000256" key="4">
    <source>
        <dbReference type="ARBA" id="ARBA00023242"/>
    </source>
</evidence>
<dbReference type="Gene3D" id="2.40.50.140">
    <property type="entry name" value="Nucleic acid-binding proteins"/>
    <property type="match status" value="1"/>
</dbReference>
<dbReference type="Pfam" id="PF21710">
    <property type="entry name" value="Spt6_S1"/>
    <property type="match status" value="1"/>
</dbReference>
<feature type="compositionally biased region" description="Polar residues" evidence="5">
    <location>
        <begin position="1682"/>
        <end position="1693"/>
    </location>
</feature>
<feature type="compositionally biased region" description="Acidic residues" evidence="5">
    <location>
        <begin position="67"/>
        <end position="99"/>
    </location>
</feature>
<feature type="compositionally biased region" description="Basic residues" evidence="5">
    <location>
        <begin position="103"/>
        <end position="117"/>
    </location>
</feature>
<dbReference type="InterPro" id="IPR023319">
    <property type="entry name" value="Tex-like_HTH_dom_sf"/>
</dbReference>
<dbReference type="GO" id="GO:0008023">
    <property type="term" value="C:transcription elongation factor complex"/>
    <property type="evidence" value="ECO:0007669"/>
    <property type="project" value="TreeGrafter"/>
</dbReference>
<feature type="region of interest" description="Disordered" evidence="5">
    <location>
        <begin position="890"/>
        <end position="915"/>
    </location>
</feature>
<dbReference type="PANTHER" id="PTHR10145:SF6">
    <property type="entry name" value="TRANSCRIPTION ELONGATION FACTOR SPT6"/>
    <property type="match status" value="1"/>
</dbReference>
<evidence type="ECO:0000313" key="7">
    <source>
        <dbReference type="EMBL" id="JAC67776.1"/>
    </source>
</evidence>